<protein>
    <recommendedName>
        <fullName evidence="3">DinB family protein</fullName>
    </recommendedName>
</protein>
<evidence type="ECO:0000313" key="2">
    <source>
        <dbReference type="Proteomes" id="UP000237061"/>
    </source>
</evidence>
<dbReference type="Proteomes" id="UP000237061">
    <property type="component" value="Unassembled WGS sequence"/>
</dbReference>
<reference evidence="1 2" key="1">
    <citation type="submission" date="2018-01" db="EMBL/GenBank/DDBJ databases">
        <title>Arthrobacter sp. nov., from glaciers in China.</title>
        <authorList>
            <person name="Liu Q."/>
            <person name="Xin Y.-H."/>
        </authorList>
    </citation>
    <scope>NUCLEOTIDE SEQUENCE [LARGE SCALE GENOMIC DNA]</scope>
    <source>
        <strain evidence="1 2">HLT2-12-2</strain>
    </source>
</reference>
<dbReference type="EMBL" id="PPXC01000025">
    <property type="protein sequence ID" value="POH71700.1"/>
    <property type="molecule type" value="Genomic_DNA"/>
</dbReference>
<dbReference type="InterPro" id="IPR007061">
    <property type="entry name" value="MST-like"/>
</dbReference>
<dbReference type="Pfam" id="PF04978">
    <property type="entry name" value="MST"/>
    <property type="match status" value="1"/>
</dbReference>
<organism evidence="1 2">
    <name type="scientific">Arthrobacter glacialis</name>
    <dbReference type="NCBI Taxonomy" id="1664"/>
    <lineage>
        <taxon>Bacteria</taxon>
        <taxon>Bacillati</taxon>
        <taxon>Actinomycetota</taxon>
        <taxon>Actinomycetes</taxon>
        <taxon>Micrococcales</taxon>
        <taxon>Micrococcaceae</taxon>
        <taxon>Arthrobacter</taxon>
    </lineage>
</organism>
<accession>A0A2S3ZR69</accession>
<sequence>MPIDKSDSGARLREYLNDAREAILWKCEGLSDAQARTPLTPTGTHVMGLLLHLAVTESEYFFSCLGREIENPVIRGIIESEDAQAGFLPPPNMTLVDAVKVYRETTVAADAVLDELELNSPAVVPWWIRHRHTTAERLLVHMIAESHRHAGHLDIVREQLDGFIGLRPSAPNIPYLTPDQWEEQRLRMEELADGT</sequence>
<proteinExistence type="predicted"/>
<dbReference type="SUPFAM" id="SSF109854">
    <property type="entry name" value="DinB/YfiT-like putative metalloenzymes"/>
    <property type="match status" value="1"/>
</dbReference>
<dbReference type="Gene3D" id="1.20.120.450">
    <property type="entry name" value="dinb family like domain"/>
    <property type="match status" value="1"/>
</dbReference>
<name>A0A2S3ZR69_ARTGL</name>
<dbReference type="RefSeq" id="WP_103467555.1">
    <property type="nucleotide sequence ID" value="NZ_PPXB01000012.1"/>
</dbReference>
<dbReference type="InterPro" id="IPR034660">
    <property type="entry name" value="DinB/YfiT-like"/>
</dbReference>
<gene>
    <name evidence="1" type="ORF">CVS27_19745</name>
</gene>
<evidence type="ECO:0008006" key="3">
    <source>
        <dbReference type="Google" id="ProtNLM"/>
    </source>
</evidence>
<comment type="caution">
    <text evidence="1">The sequence shown here is derived from an EMBL/GenBank/DDBJ whole genome shotgun (WGS) entry which is preliminary data.</text>
</comment>
<dbReference type="AlphaFoldDB" id="A0A2S3ZR69"/>
<keyword evidence="2" id="KW-1185">Reference proteome</keyword>
<dbReference type="OrthoDB" id="4548523at2"/>
<evidence type="ECO:0000313" key="1">
    <source>
        <dbReference type="EMBL" id="POH71700.1"/>
    </source>
</evidence>